<dbReference type="FunFam" id="2.30.30.40:FF:000156">
    <property type="entry name" value="FYN-binding protein-like isoform X1"/>
    <property type="match status" value="1"/>
</dbReference>
<dbReference type="InterPro" id="IPR001452">
    <property type="entry name" value="SH3_domain"/>
</dbReference>
<gene>
    <name evidence="21" type="ORF">PODLI_1B014806</name>
</gene>
<dbReference type="SUPFAM" id="SSF50044">
    <property type="entry name" value="SH3-domain"/>
    <property type="match status" value="2"/>
</dbReference>
<keyword evidence="5" id="KW-0597">Phosphoprotein</keyword>
<keyword evidence="22" id="KW-1185">Reference proteome</keyword>
<dbReference type="GO" id="GO:0072659">
    <property type="term" value="P:protein localization to plasma membrane"/>
    <property type="evidence" value="ECO:0007669"/>
    <property type="project" value="TreeGrafter"/>
</dbReference>
<evidence type="ECO:0000256" key="14">
    <source>
        <dbReference type="ARBA" id="ARBA00081371"/>
    </source>
</evidence>
<dbReference type="Pfam" id="PF14603">
    <property type="entry name" value="hSH3"/>
    <property type="match status" value="1"/>
</dbReference>
<evidence type="ECO:0000256" key="7">
    <source>
        <dbReference type="ARBA" id="ARBA00022949"/>
    </source>
</evidence>
<comment type="function">
    <text evidence="11">Acts as an adapter protein of the FYN and LCP2 signaling cascades in T-cells. May play a role in linking T-cell signaling to remodeling of the actin cytoskeleton. Modulates the expression of IL2. Involved in platelet activation. Prevents the degradation of SKAP1 and SKAP2. May be involved in high affinity immunoglobulin epsilon receptor signaling in mast cells.</text>
</comment>
<dbReference type="EMBL" id="OX395136">
    <property type="protein sequence ID" value="CAI5787646.1"/>
    <property type="molecule type" value="Genomic_DNA"/>
</dbReference>
<keyword evidence="7" id="KW-0965">Cell junction</keyword>
<feature type="compositionally biased region" description="Basic and acidic residues" evidence="19">
    <location>
        <begin position="370"/>
        <end position="381"/>
    </location>
</feature>
<feature type="compositionally biased region" description="Acidic residues" evidence="19">
    <location>
        <begin position="622"/>
        <end position="632"/>
    </location>
</feature>
<evidence type="ECO:0000256" key="5">
    <source>
        <dbReference type="ARBA" id="ARBA00022553"/>
    </source>
</evidence>
<dbReference type="SMART" id="SM00326">
    <property type="entry name" value="SH3"/>
    <property type="match status" value="2"/>
</dbReference>
<evidence type="ECO:0000259" key="20">
    <source>
        <dbReference type="PROSITE" id="PS50002"/>
    </source>
</evidence>
<feature type="domain" description="SH3" evidence="20">
    <location>
        <begin position="752"/>
        <end position="820"/>
    </location>
</feature>
<name>A0AA35PG35_9SAUR</name>
<feature type="region of interest" description="Disordered" evidence="19">
    <location>
        <begin position="672"/>
        <end position="715"/>
    </location>
</feature>
<evidence type="ECO:0000256" key="18">
    <source>
        <dbReference type="PROSITE-ProRule" id="PRU00192"/>
    </source>
</evidence>
<evidence type="ECO:0000256" key="8">
    <source>
        <dbReference type="ARBA" id="ARBA00022990"/>
    </source>
</evidence>
<feature type="compositionally biased region" description="Basic and acidic residues" evidence="19">
    <location>
        <begin position="245"/>
        <end position="254"/>
    </location>
</feature>
<proteinExistence type="predicted"/>
<dbReference type="InterPro" id="IPR029294">
    <property type="entry name" value="hSH3"/>
</dbReference>
<dbReference type="GO" id="GO:0005886">
    <property type="term" value="C:plasma membrane"/>
    <property type="evidence" value="ECO:0007669"/>
    <property type="project" value="InterPro"/>
</dbReference>
<dbReference type="InterPro" id="IPR036028">
    <property type="entry name" value="SH3-like_dom_sf"/>
</dbReference>
<evidence type="ECO:0000256" key="13">
    <source>
        <dbReference type="ARBA" id="ARBA00079796"/>
    </source>
</evidence>
<dbReference type="GO" id="GO:0050852">
    <property type="term" value="P:T cell receptor signaling pathway"/>
    <property type="evidence" value="ECO:0007669"/>
    <property type="project" value="TreeGrafter"/>
</dbReference>
<keyword evidence="4" id="KW-0963">Cytoplasm</keyword>
<keyword evidence="3 18" id="KW-0728">SH3 domain</keyword>
<reference evidence="21" key="1">
    <citation type="submission" date="2022-12" db="EMBL/GenBank/DDBJ databases">
        <authorList>
            <person name="Alioto T."/>
            <person name="Alioto T."/>
            <person name="Gomez Garrido J."/>
        </authorList>
    </citation>
    <scope>NUCLEOTIDE SEQUENCE</scope>
</reference>
<keyword evidence="10" id="KW-0539">Nucleus</keyword>
<keyword evidence="8" id="KW-0007">Acetylation</keyword>
<dbReference type="AlphaFoldDB" id="A0AA35PG35"/>
<dbReference type="PANTHER" id="PTHR16830">
    <property type="entry name" value="SH2 CONTAINING ADAPTOR PRAM-1 RELATED"/>
    <property type="match status" value="1"/>
</dbReference>
<feature type="compositionally biased region" description="Low complexity" evidence="19">
    <location>
        <begin position="88"/>
        <end position="105"/>
    </location>
</feature>
<accession>A0AA35PG35</accession>
<feature type="compositionally biased region" description="Acidic residues" evidence="19">
    <location>
        <begin position="588"/>
        <end position="598"/>
    </location>
</feature>
<sequence length="836" mass="91601">MDGKTNVKSIMAKFSNNPAGEVDSRQGRAAGQPPLVARTAFEKFNHLENAAAPPRPSNIHKSPSFKPPLGTKPSVPDTSDKDPKPPHLKSNAVASKVAALAQAANRETNEKPGFPRPLGPKPTDGLKAESKPLFPKPPDNRLPGSTAPKNELRPPGLPRSNFKPEPQGNETKPVSQVAAGFKEKIIAASQENDPKPPFLKPALGKKPGLHPVPNEEAPKKYPSLNPTSPSPLGLKPKPNSFLMAKDVEGKRDNGVDSTASPFPGVALRHVSDKSNLSLALPKSYGQPSNEEARPSVAKNIFKVSQEDSGSTSGAPKFTGLPRATTTGPWDSNSEKEEKDKNLPRRKAIPPPVKLGLAPQKPSRPPTVNLEKFRKYTEESSSKPHAAGLPLVLPLPVSPLHTTTQLPPPPPPSASHPSAQAPVLPPRNIKPRDNEESYDDVEFGGNGDPDESLNSEGETYEDINEMRPTSRDDERKKEKEERKKSEKEQKEKEKKEQDIRKKFKLVGPIEVIHHARACTDFKGGKNDLTFKQGDNIEIIRITDNPEGKWLGRSRGSYGYIKTTMVEIDYDSLKRKPRPSVNIQLRQPDSDQEVYDDVGEQDSVSSGSQSTAGGFPPPPPPSDDVYDGIDGDDDAQTRSVPHGEDKSDSWPRGLLKNLLKGKDFPKRSIREAATKINVTEDNGGSSTSSAKQIGKDSGDSDVYDDVEPTDFPPPPKELSITKALSIARAKSDDRDSQKLKKMEKEEKEFRKKFKYEGDIRVLYTTTISRAPSAKKKGSKDLQVKPGDSVEVIKNVDDTKVLCRNEEGKYGYVRRSCIVDDDEEIYDDIADEGCIYDND</sequence>
<feature type="compositionally biased region" description="Basic and acidic residues" evidence="19">
    <location>
        <begin position="463"/>
        <end position="499"/>
    </location>
</feature>
<feature type="compositionally biased region" description="Low complexity" evidence="19">
    <location>
        <begin position="388"/>
        <end position="404"/>
    </location>
</feature>
<evidence type="ECO:0000256" key="16">
    <source>
        <dbReference type="ARBA" id="ARBA00081679"/>
    </source>
</evidence>
<evidence type="ECO:0000256" key="11">
    <source>
        <dbReference type="ARBA" id="ARBA00059917"/>
    </source>
</evidence>
<dbReference type="Pfam" id="PF07653">
    <property type="entry name" value="SH3_2"/>
    <property type="match status" value="1"/>
</dbReference>
<evidence type="ECO:0000256" key="17">
    <source>
        <dbReference type="ARBA" id="ARBA00082486"/>
    </source>
</evidence>
<dbReference type="InterPro" id="IPR043443">
    <property type="entry name" value="FYB1/2-like"/>
</dbReference>
<organism evidence="21 22">
    <name type="scientific">Podarcis lilfordi</name>
    <name type="common">Lilford's wall lizard</name>
    <dbReference type="NCBI Taxonomy" id="74358"/>
    <lineage>
        <taxon>Eukaryota</taxon>
        <taxon>Metazoa</taxon>
        <taxon>Chordata</taxon>
        <taxon>Craniata</taxon>
        <taxon>Vertebrata</taxon>
        <taxon>Euteleostomi</taxon>
        <taxon>Lepidosauria</taxon>
        <taxon>Squamata</taxon>
        <taxon>Bifurcata</taxon>
        <taxon>Unidentata</taxon>
        <taxon>Episquamata</taxon>
        <taxon>Laterata</taxon>
        <taxon>Lacertibaenia</taxon>
        <taxon>Lacertidae</taxon>
        <taxon>Podarcis</taxon>
    </lineage>
</organism>
<dbReference type="PROSITE" id="PS50002">
    <property type="entry name" value="SH3"/>
    <property type="match status" value="2"/>
</dbReference>
<feature type="compositionally biased region" description="Acidic residues" evidence="19">
    <location>
        <begin position="697"/>
        <end position="706"/>
    </location>
</feature>
<evidence type="ECO:0000313" key="21">
    <source>
        <dbReference type="EMBL" id="CAI5787646.1"/>
    </source>
</evidence>
<evidence type="ECO:0000256" key="2">
    <source>
        <dbReference type="ARBA" id="ARBA00004496"/>
    </source>
</evidence>
<evidence type="ECO:0000256" key="1">
    <source>
        <dbReference type="ARBA" id="ARBA00004282"/>
    </source>
</evidence>
<feature type="domain" description="SH3" evidence="20">
    <location>
        <begin position="509"/>
        <end position="569"/>
    </location>
</feature>
<dbReference type="Gene3D" id="2.30.30.40">
    <property type="entry name" value="SH3 Domains"/>
    <property type="match status" value="2"/>
</dbReference>
<keyword evidence="6" id="KW-0677">Repeat</keyword>
<dbReference type="PANTHER" id="PTHR16830:SF13">
    <property type="entry name" value="FYN-BINDING PROTEIN 1"/>
    <property type="match status" value="1"/>
</dbReference>
<feature type="compositionally biased region" description="Basic and acidic residues" evidence="19">
    <location>
        <begin position="332"/>
        <end position="342"/>
    </location>
</feature>
<evidence type="ECO:0000256" key="10">
    <source>
        <dbReference type="ARBA" id="ARBA00023242"/>
    </source>
</evidence>
<feature type="compositionally biased region" description="Polar residues" evidence="19">
    <location>
        <begin position="674"/>
        <end position="689"/>
    </location>
</feature>
<dbReference type="GO" id="GO:0005737">
    <property type="term" value="C:cytoplasm"/>
    <property type="evidence" value="ECO:0007669"/>
    <property type="project" value="UniProtKB-SubCell"/>
</dbReference>
<dbReference type="FunFam" id="2.30.30.40:FF:000133">
    <property type="entry name" value="FYN-binding protein-like isoform X2"/>
    <property type="match status" value="1"/>
</dbReference>
<dbReference type="GO" id="GO:0007229">
    <property type="term" value="P:integrin-mediated signaling pathway"/>
    <property type="evidence" value="ECO:0007669"/>
    <property type="project" value="InterPro"/>
</dbReference>
<feature type="region of interest" description="Disordered" evidence="19">
    <location>
        <begin position="577"/>
        <end position="655"/>
    </location>
</feature>
<feature type="region of interest" description="Disordered" evidence="19">
    <location>
        <begin position="48"/>
        <end position="501"/>
    </location>
</feature>
<keyword evidence="9" id="KW-0175">Coiled coil</keyword>
<evidence type="ECO:0000256" key="6">
    <source>
        <dbReference type="ARBA" id="ARBA00022737"/>
    </source>
</evidence>
<evidence type="ECO:0000256" key="19">
    <source>
        <dbReference type="SAM" id="MobiDB-lite"/>
    </source>
</evidence>
<evidence type="ECO:0000256" key="4">
    <source>
        <dbReference type="ARBA" id="ARBA00022490"/>
    </source>
</evidence>
<evidence type="ECO:0000313" key="22">
    <source>
        <dbReference type="Proteomes" id="UP001178461"/>
    </source>
</evidence>
<evidence type="ECO:0000256" key="3">
    <source>
        <dbReference type="ARBA" id="ARBA00022443"/>
    </source>
</evidence>
<feature type="compositionally biased region" description="Polar residues" evidence="19">
    <location>
        <begin position="600"/>
        <end position="610"/>
    </location>
</feature>
<evidence type="ECO:0000256" key="12">
    <source>
        <dbReference type="ARBA" id="ARBA00068976"/>
    </source>
</evidence>
<evidence type="ECO:0000256" key="9">
    <source>
        <dbReference type="ARBA" id="ARBA00023054"/>
    </source>
</evidence>
<protein>
    <recommendedName>
        <fullName evidence="12">FYN-binding protein 1</fullName>
    </recommendedName>
    <alternativeName>
        <fullName evidence="13">Adhesion and degranulation promoting adaptor protein</fullName>
    </alternativeName>
    <alternativeName>
        <fullName evidence="14">FYB-120/130</fullName>
    </alternativeName>
    <alternativeName>
        <fullName evidence="17">FYN-T-binding protein</fullName>
    </alternativeName>
    <alternativeName>
        <fullName evidence="15">SLAP-130</fullName>
    </alternativeName>
    <alternativeName>
        <fullName evidence="16">SLP-76-associated phosphoprotein</fullName>
    </alternativeName>
</protein>
<feature type="region of interest" description="Disordered" evidence="19">
    <location>
        <begin position="1"/>
        <end position="35"/>
    </location>
</feature>
<dbReference type="Proteomes" id="UP001178461">
    <property type="component" value="Chromosome 11"/>
</dbReference>
<feature type="compositionally biased region" description="Acidic residues" evidence="19">
    <location>
        <begin position="435"/>
        <end position="462"/>
    </location>
</feature>
<dbReference type="GO" id="GO:0070161">
    <property type="term" value="C:anchoring junction"/>
    <property type="evidence" value="ECO:0007669"/>
    <property type="project" value="UniProtKB-SubCell"/>
</dbReference>
<evidence type="ECO:0000256" key="15">
    <source>
        <dbReference type="ARBA" id="ARBA00081595"/>
    </source>
</evidence>
<comment type="subcellular location">
    <subcellularLocation>
        <location evidence="1">Cell junction</location>
    </subcellularLocation>
    <subcellularLocation>
        <location evidence="2">Cytoplasm</location>
    </subcellularLocation>
</comment>